<dbReference type="Proteomes" id="UP001212498">
    <property type="component" value="Unassembled WGS sequence"/>
</dbReference>
<keyword evidence="2" id="KW-1185">Reference proteome</keyword>
<evidence type="ECO:0000313" key="1">
    <source>
        <dbReference type="EMBL" id="MDA0640611.1"/>
    </source>
</evidence>
<comment type="caution">
    <text evidence="1">The sequence shown here is derived from an EMBL/GenBank/DDBJ whole genome shotgun (WGS) entry which is preliminary data.</text>
</comment>
<name>A0ABT4STK9_9ACTN</name>
<accession>A0ABT4STK9</accession>
<gene>
    <name evidence="1" type="ORF">OUY24_08275</name>
</gene>
<dbReference type="EMBL" id="JAPNUD010000015">
    <property type="protein sequence ID" value="MDA0640611.1"/>
    <property type="molecule type" value="Genomic_DNA"/>
</dbReference>
<evidence type="ECO:0000313" key="2">
    <source>
        <dbReference type="Proteomes" id="UP001212498"/>
    </source>
</evidence>
<proteinExistence type="predicted"/>
<reference evidence="1 2" key="1">
    <citation type="submission" date="2022-11" db="EMBL/GenBank/DDBJ databases">
        <title>Nonomuraea corallina sp. nov., a new species of the genus Nonomuraea isolated from sea side sediment in Thai sea.</title>
        <authorList>
            <person name="Ngamcharungchit C."/>
            <person name="Matsumoto A."/>
            <person name="Suriyachadkun C."/>
            <person name="Panbangred W."/>
            <person name="Inahashi Y."/>
            <person name="Intra B."/>
        </authorList>
    </citation>
    <scope>NUCLEOTIDE SEQUENCE [LARGE SCALE GENOMIC DNA]</scope>
    <source>
        <strain evidence="1 2">DSM 43553</strain>
    </source>
</reference>
<protein>
    <submittedName>
        <fullName evidence="1">Uncharacterized protein</fullName>
    </submittedName>
</protein>
<organism evidence="1 2">
    <name type="scientific">Nonomuraea ferruginea</name>
    <dbReference type="NCBI Taxonomy" id="46174"/>
    <lineage>
        <taxon>Bacteria</taxon>
        <taxon>Bacillati</taxon>
        <taxon>Actinomycetota</taxon>
        <taxon>Actinomycetes</taxon>
        <taxon>Streptosporangiales</taxon>
        <taxon>Streptosporangiaceae</taxon>
        <taxon>Nonomuraea</taxon>
    </lineage>
</organism>
<dbReference type="RefSeq" id="WP_261808294.1">
    <property type="nucleotide sequence ID" value="NZ_BAABFD010000013.1"/>
</dbReference>
<sequence>MFAMIVLIVLMVVAVTAMELIMRSSPEGKESVESPFEIVGD</sequence>